<feature type="region of interest" description="Disordered" evidence="1">
    <location>
        <begin position="1"/>
        <end position="25"/>
    </location>
</feature>
<reference evidence="3" key="1">
    <citation type="journal article" date="2019" name="Int. J. Syst. Evol. Microbiol.">
        <title>The Global Catalogue of Microorganisms (GCM) 10K type strain sequencing project: providing services to taxonomists for standard genome sequencing and annotation.</title>
        <authorList>
            <consortium name="The Broad Institute Genomics Platform"/>
            <consortium name="The Broad Institute Genome Sequencing Center for Infectious Disease"/>
            <person name="Wu L."/>
            <person name="Ma J."/>
        </authorList>
    </citation>
    <scope>NUCLEOTIDE SEQUENCE [LARGE SCALE GENOMIC DNA]</scope>
    <source>
        <strain evidence="3">JCM 3053</strain>
    </source>
</reference>
<dbReference type="Proteomes" id="UP001501474">
    <property type="component" value="Unassembled WGS sequence"/>
</dbReference>
<proteinExistence type="predicted"/>
<sequence length="73" mass="7143">MLPGFPSHDGTGDGPTDHTIYPGNGTEGGLLKLKYKKGVVATLTMGVDLGATHDGTGDSVQPGASASASATAS</sequence>
<dbReference type="EMBL" id="BAAART010000081">
    <property type="protein sequence ID" value="GAA2239869.1"/>
    <property type="molecule type" value="Genomic_DNA"/>
</dbReference>
<organism evidence="2 3">
    <name type="scientific">Streptomyces indiaensis</name>
    <dbReference type="NCBI Taxonomy" id="284033"/>
    <lineage>
        <taxon>Bacteria</taxon>
        <taxon>Bacillati</taxon>
        <taxon>Actinomycetota</taxon>
        <taxon>Actinomycetes</taxon>
        <taxon>Kitasatosporales</taxon>
        <taxon>Streptomycetaceae</taxon>
        <taxon>Streptomyces</taxon>
    </lineage>
</organism>
<keyword evidence="3" id="KW-1185">Reference proteome</keyword>
<accession>A0ABP5QLS6</accession>
<evidence type="ECO:0000256" key="1">
    <source>
        <dbReference type="SAM" id="MobiDB-lite"/>
    </source>
</evidence>
<protein>
    <submittedName>
        <fullName evidence="2">Uncharacterized protein</fullName>
    </submittedName>
</protein>
<evidence type="ECO:0000313" key="2">
    <source>
        <dbReference type="EMBL" id="GAA2239869.1"/>
    </source>
</evidence>
<feature type="region of interest" description="Disordered" evidence="1">
    <location>
        <begin position="49"/>
        <end position="73"/>
    </location>
</feature>
<name>A0ABP5QLS6_9ACTN</name>
<evidence type="ECO:0000313" key="3">
    <source>
        <dbReference type="Proteomes" id="UP001501474"/>
    </source>
</evidence>
<gene>
    <name evidence="2" type="ORF">GCM10010104_38990</name>
</gene>
<feature type="compositionally biased region" description="Low complexity" evidence="1">
    <location>
        <begin position="64"/>
        <end position="73"/>
    </location>
</feature>
<comment type="caution">
    <text evidence="2">The sequence shown here is derived from an EMBL/GenBank/DDBJ whole genome shotgun (WGS) entry which is preliminary data.</text>
</comment>